<dbReference type="Proteomes" id="UP000264036">
    <property type="component" value="Unassembled WGS sequence"/>
</dbReference>
<accession>A0A356LA87</accession>
<dbReference type="EMBL" id="DOEK01000003">
    <property type="protein sequence ID" value="HBP27903.1"/>
    <property type="molecule type" value="Genomic_DNA"/>
</dbReference>
<name>A0A356LA87_9BURK</name>
<evidence type="ECO:0000313" key="2">
    <source>
        <dbReference type="Proteomes" id="UP000264036"/>
    </source>
</evidence>
<evidence type="ECO:0008006" key="3">
    <source>
        <dbReference type="Google" id="ProtNLM"/>
    </source>
</evidence>
<protein>
    <recommendedName>
        <fullName evidence="3">Phage ABA sandwich domain-containing protein</fullName>
    </recommendedName>
</protein>
<gene>
    <name evidence="1" type="ORF">DD666_00625</name>
</gene>
<evidence type="ECO:0000313" key="1">
    <source>
        <dbReference type="EMBL" id="HBP27903.1"/>
    </source>
</evidence>
<organism evidence="1 2">
    <name type="scientific">Advenella kashmirensis</name>
    <dbReference type="NCBI Taxonomy" id="310575"/>
    <lineage>
        <taxon>Bacteria</taxon>
        <taxon>Pseudomonadati</taxon>
        <taxon>Pseudomonadota</taxon>
        <taxon>Betaproteobacteria</taxon>
        <taxon>Burkholderiales</taxon>
        <taxon>Alcaligenaceae</taxon>
    </lineage>
</organism>
<reference evidence="1 2" key="1">
    <citation type="journal article" date="2018" name="Nat. Biotechnol.">
        <title>A standardized bacterial taxonomy based on genome phylogeny substantially revises the tree of life.</title>
        <authorList>
            <person name="Parks D.H."/>
            <person name="Chuvochina M."/>
            <person name="Waite D.W."/>
            <person name="Rinke C."/>
            <person name="Skarshewski A."/>
            <person name="Chaumeil P.A."/>
            <person name="Hugenholtz P."/>
        </authorList>
    </citation>
    <scope>NUCLEOTIDE SEQUENCE [LARGE SCALE GENOMIC DNA]</scope>
    <source>
        <strain evidence="1">UBA10707</strain>
    </source>
</reference>
<comment type="caution">
    <text evidence="1">The sequence shown here is derived from an EMBL/GenBank/DDBJ whole genome shotgun (WGS) entry which is preliminary data.</text>
</comment>
<dbReference type="AlphaFoldDB" id="A0A356LA87"/>
<sequence length="112" mass="12251">MTDRELLELAAKSAGIKCARWSNGFGGLVGNQDDRPIIWNPLTGDADAFRLAVRLRIDLGEGIDKEPCAWVSYSIGDKLKSINEHYGDDPYSATRRAIVRAAAEIGKSMEPS</sequence>
<proteinExistence type="predicted"/>